<dbReference type="AlphaFoldDB" id="A0A6J4P571"/>
<organism evidence="2">
    <name type="scientific">uncultured Rubrobacteraceae bacterium</name>
    <dbReference type="NCBI Taxonomy" id="349277"/>
    <lineage>
        <taxon>Bacteria</taxon>
        <taxon>Bacillati</taxon>
        <taxon>Actinomycetota</taxon>
        <taxon>Rubrobacteria</taxon>
        <taxon>Rubrobacterales</taxon>
        <taxon>Rubrobacteraceae</taxon>
        <taxon>environmental samples</taxon>
    </lineage>
</organism>
<feature type="region of interest" description="Disordered" evidence="1">
    <location>
        <begin position="274"/>
        <end position="304"/>
    </location>
</feature>
<evidence type="ECO:0000313" key="2">
    <source>
        <dbReference type="EMBL" id="CAA9401298.1"/>
    </source>
</evidence>
<feature type="region of interest" description="Disordered" evidence="1">
    <location>
        <begin position="90"/>
        <end position="112"/>
    </location>
</feature>
<reference evidence="2" key="1">
    <citation type="submission" date="2020-02" db="EMBL/GenBank/DDBJ databases">
        <authorList>
            <person name="Meier V. D."/>
        </authorList>
    </citation>
    <scope>NUCLEOTIDE SEQUENCE</scope>
    <source>
        <strain evidence="2">AVDCRST_MAG82</strain>
    </source>
</reference>
<accession>A0A6J4P571</accession>
<evidence type="ECO:0000256" key="1">
    <source>
        <dbReference type="SAM" id="MobiDB-lite"/>
    </source>
</evidence>
<proteinExistence type="predicted"/>
<feature type="non-terminal residue" evidence="2">
    <location>
        <position position="344"/>
    </location>
</feature>
<feature type="non-terminal residue" evidence="2">
    <location>
        <position position="1"/>
    </location>
</feature>
<feature type="region of interest" description="Disordered" evidence="1">
    <location>
        <begin position="322"/>
        <end position="344"/>
    </location>
</feature>
<feature type="region of interest" description="Disordered" evidence="1">
    <location>
        <begin position="131"/>
        <end position="150"/>
    </location>
</feature>
<name>A0A6J4P571_9ACTN</name>
<feature type="compositionally biased region" description="Basic and acidic residues" evidence="1">
    <location>
        <begin position="1"/>
        <end position="25"/>
    </location>
</feature>
<feature type="compositionally biased region" description="Basic and acidic residues" evidence="1">
    <location>
        <begin position="293"/>
        <end position="304"/>
    </location>
</feature>
<sequence>GRHGTDVFHDPDVPPRRGGREDPRLRKPRPLPGLQAGHSVSRAVQAGAARLRDTAILGYLARERGQVHRVGEGLRRAARPRLPLLAHALRDTGAPPEPVDPPRAGGLHRAERPLGQPGLHQRLRLAPALAPDGADHDQRRGTRGGKALFEPFLDNRGHSARQRLGLLRQKEKRRSRLSDQGRVHDVEVRRRRRGCGLALGLAGVRVSRDPGPGRLGRAARALPLVRRVPLHAAGGGGFLHARPRSDGRWGTRDFLRRRGEPRLLQLRRELHRGRYGRRPRLRQRARGPAYGGRGRDRTAATRRLRDGRAAYAGARAGALRGVHGAAHGTSASARPQDRTPWPIV</sequence>
<feature type="region of interest" description="Disordered" evidence="1">
    <location>
        <begin position="1"/>
        <end position="40"/>
    </location>
</feature>
<feature type="compositionally biased region" description="Basic residues" evidence="1">
    <location>
        <begin position="274"/>
        <end position="285"/>
    </location>
</feature>
<gene>
    <name evidence="2" type="ORF">AVDCRST_MAG82-221</name>
</gene>
<dbReference type="EMBL" id="CADCVA010000027">
    <property type="protein sequence ID" value="CAA9401298.1"/>
    <property type="molecule type" value="Genomic_DNA"/>
</dbReference>
<protein>
    <submittedName>
        <fullName evidence="2">Uncharacterized protein</fullName>
    </submittedName>
</protein>